<evidence type="ECO:0000256" key="2">
    <source>
        <dbReference type="SAM" id="MobiDB-lite"/>
    </source>
</evidence>
<accession>A0A816YN98</accession>
<dbReference type="PANTHER" id="PTHR47357">
    <property type="entry name" value="COP1-INTERACTIVE PROTEIN 1"/>
    <property type="match status" value="1"/>
</dbReference>
<reference evidence="4" key="1">
    <citation type="submission" date="2021-01" db="EMBL/GenBank/DDBJ databases">
        <authorList>
            <consortium name="Genoscope - CEA"/>
            <person name="William W."/>
        </authorList>
    </citation>
    <scope>NUCLEOTIDE SEQUENCE</scope>
</reference>
<dbReference type="PROSITE" id="PS51774">
    <property type="entry name" value="NAB"/>
    <property type="match status" value="1"/>
</dbReference>
<proteinExistence type="predicted"/>
<name>A0A816YN98_BRANA</name>
<protein>
    <submittedName>
        <fullName evidence="4">(rape) hypothetical protein</fullName>
    </submittedName>
</protein>
<dbReference type="GO" id="GO:0003779">
    <property type="term" value="F:actin binding"/>
    <property type="evidence" value="ECO:0007669"/>
    <property type="project" value="InterPro"/>
</dbReference>
<evidence type="ECO:0000256" key="1">
    <source>
        <dbReference type="ARBA" id="ARBA00023054"/>
    </source>
</evidence>
<evidence type="ECO:0000313" key="4">
    <source>
        <dbReference type="EMBL" id="CAF2167813.1"/>
    </source>
</evidence>
<feature type="compositionally biased region" description="Basic and acidic residues" evidence="2">
    <location>
        <begin position="99"/>
        <end position="123"/>
    </location>
</feature>
<dbReference type="AlphaFoldDB" id="A0A816YN98"/>
<evidence type="ECO:0000259" key="3">
    <source>
        <dbReference type="PROSITE" id="PS51774"/>
    </source>
</evidence>
<feature type="domain" description="NAB" evidence="3">
    <location>
        <begin position="10"/>
        <end position="84"/>
    </location>
</feature>
<feature type="region of interest" description="Disordered" evidence="2">
    <location>
        <begin position="84"/>
        <end position="123"/>
    </location>
</feature>
<organism evidence="4">
    <name type="scientific">Brassica napus</name>
    <name type="common">Rape</name>
    <dbReference type="NCBI Taxonomy" id="3708"/>
    <lineage>
        <taxon>Eukaryota</taxon>
        <taxon>Viridiplantae</taxon>
        <taxon>Streptophyta</taxon>
        <taxon>Embryophyta</taxon>
        <taxon>Tracheophyta</taxon>
        <taxon>Spermatophyta</taxon>
        <taxon>Magnoliopsida</taxon>
        <taxon>eudicotyledons</taxon>
        <taxon>Gunneridae</taxon>
        <taxon>Pentapetalae</taxon>
        <taxon>rosids</taxon>
        <taxon>malvids</taxon>
        <taxon>Brassicales</taxon>
        <taxon>Brassicaceae</taxon>
        <taxon>Brassiceae</taxon>
        <taxon>Brassica</taxon>
    </lineage>
</organism>
<feature type="non-terminal residue" evidence="4">
    <location>
        <position position="159"/>
    </location>
</feature>
<gene>
    <name evidence="4" type="ORF">DARMORV10_A07P20920.1</name>
</gene>
<dbReference type="EMBL" id="HG994361">
    <property type="protein sequence ID" value="CAF2167813.1"/>
    <property type="molecule type" value="Genomic_DNA"/>
</dbReference>
<dbReference type="InterPro" id="IPR011684">
    <property type="entry name" value="NAB"/>
</dbReference>
<dbReference type="PANTHER" id="PTHR47357:SF10">
    <property type="entry name" value="COP1-INTERACTIVE PROTEIN 1"/>
    <property type="match status" value="1"/>
</dbReference>
<sequence>MRKHRFRETLKSFFEPHFDHEKDEMLKVTKSEIDEKVKKILGMVESGNIDEDKSKRQVVSELVNELHKEYQSLYDITGEIRKKVHEKGENSSSSSSDSDSDHSSRRETKKNGKVAKDDLKQQIETADHEIANLKNKLTTSVEEKEAVDSELEAALVKLK</sequence>
<dbReference type="Proteomes" id="UP001295469">
    <property type="component" value="Chromosome A07"/>
</dbReference>
<keyword evidence="1" id="KW-0175">Coiled coil</keyword>